<dbReference type="InterPro" id="IPR036095">
    <property type="entry name" value="PTS_EIIB-like_sf"/>
</dbReference>
<evidence type="ECO:0000313" key="3">
    <source>
        <dbReference type="EMBL" id="GJM54601.1"/>
    </source>
</evidence>
<reference evidence="3" key="1">
    <citation type="journal article" date="2022" name="Int. J. Syst. Evol. Microbiol.">
        <title>Granulimonas faecalis gen. nov., sp. nov., and Leptogranulimonas caecicola gen. nov., sp. nov., novel lactate-producing Atopobiaceae bacteria isolated from mouse intestines, and an emended description of the family Atopobiaceae.</title>
        <authorList>
            <person name="Morinaga K."/>
            <person name="Kusada H."/>
            <person name="Sakamoto S."/>
            <person name="Murakami T."/>
            <person name="Toyoda A."/>
            <person name="Mori H."/>
            <person name="Meng X.Y."/>
            <person name="Takashino M."/>
            <person name="Murotomi K."/>
            <person name="Tamaki H."/>
        </authorList>
    </citation>
    <scope>NUCLEOTIDE SEQUENCE</scope>
    <source>
        <strain evidence="3">OPF53</strain>
    </source>
</reference>
<dbReference type="InterPro" id="IPR003501">
    <property type="entry name" value="PTS_EIIB_2/3"/>
</dbReference>
<accession>A0AAV5B1B9</accession>
<evidence type="ECO:0000256" key="1">
    <source>
        <dbReference type="ARBA" id="ARBA00022679"/>
    </source>
</evidence>
<dbReference type="Proteomes" id="UP001055025">
    <property type="component" value="Unassembled WGS sequence"/>
</dbReference>
<organism evidence="3 4">
    <name type="scientific">Granulimonas faecalis</name>
    <dbReference type="NCBI Taxonomy" id="2894155"/>
    <lineage>
        <taxon>Bacteria</taxon>
        <taxon>Bacillati</taxon>
        <taxon>Actinomycetota</taxon>
        <taxon>Coriobacteriia</taxon>
        <taxon>Coriobacteriales</taxon>
        <taxon>Kribbibacteriaceae</taxon>
        <taxon>Granulimonas</taxon>
    </lineage>
</organism>
<evidence type="ECO:0000259" key="2">
    <source>
        <dbReference type="PROSITE" id="PS51099"/>
    </source>
</evidence>
<dbReference type="InterPro" id="IPR013011">
    <property type="entry name" value="PTS_EIIB_2"/>
</dbReference>
<feature type="domain" description="PTS EIIB type-2" evidence="2">
    <location>
        <begin position="5"/>
        <end position="97"/>
    </location>
</feature>
<keyword evidence="4" id="KW-1185">Reference proteome</keyword>
<dbReference type="AlphaFoldDB" id="A0AAV5B1B9"/>
<dbReference type="Pfam" id="PF02302">
    <property type="entry name" value="PTS_IIB"/>
    <property type="match status" value="1"/>
</dbReference>
<dbReference type="PROSITE" id="PS51099">
    <property type="entry name" value="PTS_EIIB_TYPE_2"/>
    <property type="match status" value="1"/>
</dbReference>
<gene>
    <name evidence="3" type="ORF">ATOP_02560</name>
</gene>
<dbReference type="SUPFAM" id="SSF52794">
    <property type="entry name" value="PTS system IIB component-like"/>
    <property type="match status" value="1"/>
</dbReference>
<keyword evidence="1" id="KW-0808">Transferase</keyword>
<dbReference type="EMBL" id="BQKC01000001">
    <property type="protein sequence ID" value="GJM54601.1"/>
    <property type="molecule type" value="Genomic_DNA"/>
</dbReference>
<proteinExistence type="predicted"/>
<comment type="caution">
    <text evidence="3">The sequence shown here is derived from an EMBL/GenBank/DDBJ whole genome shotgun (WGS) entry which is preliminary data.</text>
</comment>
<dbReference type="RefSeq" id="WP_135978927.1">
    <property type="nucleotide sequence ID" value="NZ_BQKC01000001.1"/>
</dbReference>
<protein>
    <recommendedName>
        <fullName evidence="2">PTS EIIB type-2 domain-containing protein</fullName>
    </recommendedName>
</protein>
<evidence type="ECO:0000313" key="4">
    <source>
        <dbReference type="Proteomes" id="UP001055025"/>
    </source>
</evidence>
<dbReference type="GO" id="GO:0009401">
    <property type="term" value="P:phosphoenolpyruvate-dependent sugar phosphotransferase system"/>
    <property type="evidence" value="ECO:0007669"/>
    <property type="project" value="InterPro"/>
</dbReference>
<dbReference type="CDD" id="cd05563">
    <property type="entry name" value="PTS_IIB_ascorbate"/>
    <property type="match status" value="1"/>
</dbReference>
<sequence>MAKKYRALVCCRAGMGSSMILKIKCDQVIAEEGLPIVTEHGNLDSILGFTGDLVITMCDLTDELNADPRVPAAVGVKNLVDKEEIRRVLKEWAEAQTE</sequence>
<name>A0AAV5B1B9_9ACTN</name>
<dbReference type="GO" id="GO:0008982">
    <property type="term" value="F:protein-N(PI)-phosphohistidine-sugar phosphotransferase activity"/>
    <property type="evidence" value="ECO:0007669"/>
    <property type="project" value="InterPro"/>
</dbReference>
<dbReference type="Gene3D" id="3.40.50.2300">
    <property type="match status" value="1"/>
</dbReference>